<dbReference type="Pfam" id="PF13205">
    <property type="entry name" value="Big_5"/>
    <property type="match status" value="3"/>
</dbReference>
<dbReference type="Proteomes" id="UP000187412">
    <property type="component" value="Unassembled WGS sequence"/>
</dbReference>
<dbReference type="RefSeq" id="WP_076109641.1">
    <property type="nucleotide sequence ID" value="NZ_MPTB01000005.1"/>
</dbReference>
<feature type="domain" description="SLH" evidence="2">
    <location>
        <begin position="1213"/>
        <end position="1276"/>
    </location>
</feature>
<dbReference type="Pfam" id="PF13753">
    <property type="entry name" value="SWM_repeat"/>
    <property type="match status" value="4"/>
</dbReference>
<evidence type="ECO:0000256" key="1">
    <source>
        <dbReference type="ARBA" id="ARBA00022729"/>
    </source>
</evidence>
<gene>
    <name evidence="3" type="ORF">BSK56_05260</name>
</gene>
<accession>A0ABX3HLZ5</accession>
<comment type="caution">
    <text evidence="3">The sequence shown here is derived from an EMBL/GenBank/DDBJ whole genome shotgun (WGS) entry which is preliminary data.</text>
</comment>
<sequence>MKRKISILVALILAGDLLLSAGYSSIGPGNSAVYAASEFSMVTSPTAGEVNVNVSSSIKLKFDRQVYPQSGDITLTTRDAGTPYVTVPIGSSGLISNSTEYEVKLGKQLEKNKTYTVTVPRGLFKDGAGADSAAASWTFTTSPEMNLNIGASEFNPANYSRVDSTTLTQLSFKLNKKLQKSGGSIRLISSADNSVVQEFKVNDGDYSVNLQSDESSTIVRLNLASRLTAGKSYYVLIDPYAFKDDENKTFAGITSGNIWSFSTKGTGAAVNVSPASGATAVSPAGNIQLNFDQPMTPVNGVITLSSTNAADTRYFDVNSSAVTGGGTRTITVASTSVTSPLMNNTIYTVTIPAGAFNDQDGNAFPASGTPYVWSFTTTSQTGYAVDSLSPADRSESAALDQPIKITFNRPSKYIETNPVSLYKSNGTKLGSKVIVNNDTEFVIVPSNTLENDTVYYVDVPPGAFVEKNNPNSYEGLSGKNSWSFRTVALDKRAPVLVSTQLESNRTIRLKYDEAIRPAVALLSSSFNVTVNDERRTVESVYIQGDSVYVTLSTGVAVGQVVKIAYTGGLRTIQDAAGNAASTFSLRQVTNTVQTALPAPKDGILSGKTLTLNFNDTLKAISTNAFSQFSVYADGVSLGVVSSTSSGSTVVLGLSSDAPNGQTIRLAYYAGSYPVQDQYSQNIANFNDFYIRNTSDSTAPVYQSASGSGNKIVLTYNEGLSTANLPMNSQFSVLVGNTPNYVTNVEVSGNLVTLTLASALNTNNSTTISYVPGTAGISDLNGNRAAYINLQPVSVSGTSSNSNGTTTVPFINSATISGDELIVNFSKNMQASSSLYTNQFGVRADGSSVGVQSYTVSGSTLKLLLSTVVKPGQAVNLSYMSGSGNILDLNGSALASFSSLYVQNLTGVGTSTTGRPSYLGTLAASEFGKEYPLLKGDSAASAEDRSLYNQSVKRYTLTADRLTASYDYLNKTGSPSLAFEVPSTELGAYVVVPLKPLLEAVKRDSKATFAIRYGDSLYNLALNDMDLTGLASKLTTDSSNISLVLRLEKVPFGTFGPLEATLKTQGMQSVTSLVDIRLTAAVSGNYSNSTVLNVPGEYTARTTSSLVSDQTLAARLDLVYSEAAYLPSKISGAGSYTFIQAKVVGNQVVGTFLSTRGFSDMSRHWSKSSVALLAAKNIIDNSYGSTFKPEQKITRAEFAVMLSRGLGLLGDRETAQRFSDVQASTQIGDAIGAAAKAGIITGNTDGTFRPNANITREHMATMMIRAMEYTKNPITLSGTTTSVLSAFKDKSKVSGQSAEFVAKAVQEGIILGMPGAQFQPQGNATRSQAAVMLQRMLTKAGFL</sequence>
<dbReference type="InterPro" id="IPR051465">
    <property type="entry name" value="Cell_Envelope_Struct_Comp"/>
</dbReference>
<dbReference type="InterPro" id="IPR032812">
    <property type="entry name" value="SbsA_Ig"/>
</dbReference>
<dbReference type="Gene3D" id="2.60.40.1220">
    <property type="match status" value="3"/>
</dbReference>
<dbReference type="NCBIfam" id="TIGR02059">
    <property type="entry name" value="swm_rep_I"/>
    <property type="match status" value="4"/>
</dbReference>
<keyword evidence="4" id="KW-1185">Reference proteome</keyword>
<protein>
    <recommendedName>
        <fullName evidence="2">SLH domain-containing protein</fullName>
    </recommendedName>
</protein>
<organism evidence="3 4">
    <name type="scientific">Paenibacillus borealis</name>
    <dbReference type="NCBI Taxonomy" id="160799"/>
    <lineage>
        <taxon>Bacteria</taxon>
        <taxon>Bacillati</taxon>
        <taxon>Bacillota</taxon>
        <taxon>Bacilli</taxon>
        <taxon>Bacillales</taxon>
        <taxon>Paenibacillaceae</taxon>
        <taxon>Paenibacillus</taxon>
    </lineage>
</organism>
<proteinExistence type="predicted"/>
<evidence type="ECO:0000313" key="4">
    <source>
        <dbReference type="Proteomes" id="UP000187412"/>
    </source>
</evidence>
<dbReference type="InterPro" id="IPR028059">
    <property type="entry name" value="SWM_rpt"/>
</dbReference>
<evidence type="ECO:0000259" key="2">
    <source>
        <dbReference type="PROSITE" id="PS51272"/>
    </source>
</evidence>
<feature type="domain" description="SLH" evidence="2">
    <location>
        <begin position="1283"/>
        <end position="1342"/>
    </location>
</feature>
<dbReference type="InterPro" id="IPR011801">
    <property type="entry name" value="Swm_rep_I_cyn"/>
</dbReference>
<dbReference type="InterPro" id="IPR001119">
    <property type="entry name" value="SLH_dom"/>
</dbReference>
<dbReference type="Pfam" id="PF00395">
    <property type="entry name" value="SLH"/>
    <property type="match status" value="3"/>
</dbReference>
<reference evidence="3 4" key="1">
    <citation type="submission" date="2016-10" db="EMBL/GenBank/DDBJ databases">
        <title>Paenibacillus species isolates.</title>
        <authorList>
            <person name="Beno S.M."/>
        </authorList>
    </citation>
    <scope>NUCLEOTIDE SEQUENCE [LARGE SCALE GENOMIC DNA]</scope>
    <source>
        <strain evidence="3 4">FSL H7-0744</strain>
    </source>
</reference>
<name>A0ABX3HLZ5_PAEBO</name>
<keyword evidence="1" id="KW-0732">Signal</keyword>
<evidence type="ECO:0000313" key="3">
    <source>
        <dbReference type="EMBL" id="OMD51281.1"/>
    </source>
</evidence>
<dbReference type="PANTHER" id="PTHR43308">
    <property type="entry name" value="OUTER MEMBRANE PROTEIN ALPHA-RELATED"/>
    <property type="match status" value="1"/>
</dbReference>
<dbReference type="InterPro" id="IPR014755">
    <property type="entry name" value="Cu-Rt/internalin_Ig-like"/>
</dbReference>
<dbReference type="EMBL" id="MPTB01000005">
    <property type="protein sequence ID" value="OMD51281.1"/>
    <property type="molecule type" value="Genomic_DNA"/>
</dbReference>
<dbReference type="PROSITE" id="PS51272">
    <property type="entry name" value="SLH"/>
    <property type="match status" value="3"/>
</dbReference>
<feature type="domain" description="SLH" evidence="2">
    <location>
        <begin position="1152"/>
        <end position="1212"/>
    </location>
</feature>